<gene>
    <name evidence="3" type="ORF">CMV_027224</name>
</gene>
<evidence type="ECO:0000256" key="1">
    <source>
        <dbReference type="SAM" id="MobiDB-lite"/>
    </source>
</evidence>
<evidence type="ECO:0000256" key="2">
    <source>
        <dbReference type="SAM" id="Phobius"/>
    </source>
</evidence>
<dbReference type="OrthoDB" id="672127at2759"/>
<feature type="transmembrane region" description="Helical" evidence="2">
    <location>
        <begin position="416"/>
        <end position="441"/>
    </location>
</feature>
<dbReference type="PANTHER" id="PTHR31170">
    <property type="entry name" value="BNAC04G53230D PROTEIN"/>
    <property type="match status" value="1"/>
</dbReference>
<accession>A0A8J4QAN6</accession>
<evidence type="ECO:0000313" key="4">
    <source>
        <dbReference type="Proteomes" id="UP000737018"/>
    </source>
</evidence>
<keyword evidence="4" id="KW-1185">Reference proteome</keyword>
<dbReference type="Proteomes" id="UP000737018">
    <property type="component" value="Unassembled WGS sequence"/>
</dbReference>
<evidence type="ECO:0000313" key="3">
    <source>
        <dbReference type="EMBL" id="KAF3946518.1"/>
    </source>
</evidence>
<dbReference type="PANTHER" id="PTHR31170:SF9">
    <property type="entry name" value="PROTEIN, PUTATIVE (DUF247)-RELATED"/>
    <property type="match status" value="1"/>
</dbReference>
<proteinExistence type="predicted"/>
<reference evidence="3" key="1">
    <citation type="submission" date="2020-03" db="EMBL/GenBank/DDBJ databases">
        <title>Castanea mollissima Vanexum genome sequencing.</title>
        <authorList>
            <person name="Staton M."/>
        </authorList>
    </citation>
    <scope>NUCLEOTIDE SEQUENCE</scope>
    <source>
        <tissue evidence="3">Leaf</tissue>
    </source>
</reference>
<feature type="compositionally biased region" description="Acidic residues" evidence="1">
    <location>
        <begin position="1"/>
        <end position="13"/>
    </location>
</feature>
<keyword evidence="2" id="KW-0812">Transmembrane</keyword>
<dbReference type="InterPro" id="IPR004158">
    <property type="entry name" value="DUF247_pln"/>
</dbReference>
<dbReference type="EMBL" id="JRKL02009065">
    <property type="protein sequence ID" value="KAF3946518.1"/>
    <property type="molecule type" value="Genomic_DNA"/>
</dbReference>
<protein>
    <submittedName>
        <fullName evidence="3">Uncharacterized protein</fullName>
    </submittedName>
</protein>
<dbReference type="AlphaFoldDB" id="A0A8J4QAN6"/>
<keyword evidence="2" id="KW-0472">Membrane</keyword>
<dbReference type="Pfam" id="PF03140">
    <property type="entry name" value="DUF247"/>
    <property type="match status" value="1"/>
</dbReference>
<keyword evidence="2" id="KW-1133">Transmembrane helix</keyword>
<sequence>MEEAVSIEIETENTESQKEANTTNENKSQYKGMVRALEIKIEEPEPSFSFTCRIKRIPDYLRKVNEQAYSPMIISIGPLHYFDKKLQTMEKFKVRYLKSFMKRADRDLENLVSTIRGMEERISCCYAETSPDMDTDKFFIVILVDAIFILELIFRNVYGCWESDDFLIRDQMIFIICDLILLENQIPFFVLKKLFKLVYPSCPNSFSLLHLTFKFFRHFNVQEILPNNVKIEHFTDLIRIFQLPQLQSLPKRQTGSETVTLLYSATQLHEAGVKFQVNSSKCLLDITFDFKNGVLEMPCLELYDETEAVIRNVMAFEQYCFGEKIYIRDYYLLLDCLVNTTRDIDLLCDKGIIRNYLGDNKAATSLVNKLNIHVSLSGINPNHNRIFKELNAFYEKRWHKWKATLRHQYFSTPWRIASTIAAIILLVFTFIQTVCSIIQIVPIV</sequence>
<organism evidence="3 4">
    <name type="scientific">Castanea mollissima</name>
    <name type="common">Chinese chestnut</name>
    <dbReference type="NCBI Taxonomy" id="60419"/>
    <lineage>
        <taxon>Eukaryota</taxon>
        <taxon>Viridiplantae</taxon>
        <taxon>Streptophyta</taxon>
        <taxon>Embryophyta</taxon>
        <taxon>Tracheophyta</taxon>
        <taxon>Spermatophyta</taxon>
        <taxon>Magnoliopsida</taxon>
        <taxon>eudicotyledons</taxon>
        <taxon>Gunneridae</taxon>
        <taxon>Pentapetalae</taxon>
        <taxon>rosids</taxon>
        <taxon>fabids</taxon>
        <taxon>Fagales</taxon>
        <taxon>Fagaceae</taxon>
        <taxon>Castanea</taxon>
    </lineage>
</organism>
<feature type="region of interest" description="Disordered" evidence="1">
    <location>
        <begin position="1"/>
        <end position="27"/>
    </location>
</feature>
<comment type="caution">
    <text evidence="3">The sequence shown here is derived from an EMBL/GenBank/DDBJ whole genome shotgun (WGS) entry which is preliminary data.</text>
</comment>
<name>A0A8J4QAN6_9ROSI</name>